<organism evidence="2 3">
    <name type="scientific">Terrabacter tumescens</name>
    <dbReference type="NCBI Taxonomy" id="60443"/>
    <lineage>
        <taxon>Bacteria</taxon>
        <taxon>Bacillati</taxon>
        <taxon>Actinomycetota</taxon>
        <taxon>Actinomycetes</taxon>
        <taxon>Micrococcales</taxon>
        <taxon>Intrasporangiaceae</taxon>
        <taxon>Terrabacter</taxon>
    </lineage>
</organism>
<dbReference type="Proteomes" id="UP000623461">
    <property type="component" value="Unassembled WGS sequence"/>
</dbReference>
<keyword evidence="1" id="KW-1133">Transmembrane helix</keyword>
<name>A0ABQ2HUF0_9MICO</name>
<protein>
    <recommendedName>
        <fullName evidence="4">PrgI family protein</fullName>
    </recommendedName>
</protein>
<keyword evidence="3" id="KW-1185">Reference proteome</keyword>
<sequence>MTIEELQAELTSSRGFAARVVPPRGLRHFGGGILLVLVLIAVTVLFQRDLPTMWPSLVAWGLVGLAVIAAGLLHERVRLRWIHAAYLERGWVTAQVPSGLVRESGDSTTWLRRDTAITSGEADEHVDTVVLVGGPQVTPESLRSAAATVRERLAPLSKDDERELGHRLQTTVLYRDEDAARHLPVPRDIRLTMQTGSSDFVVAVAPREGSRRRRTRYYGIRPSGAAR</sequence>
<keyword evidence="1" id="KW-0472">Membrane</keyword>
<keyword evidence="1" id="KW-0812">Transmembrane</keyword>
<feature type="transmembrane region" description="Helical" evidence="1">
    <location>
        <begin position="29"/>
        <end position="47"/>
    </location>
</feature>
<dbReference type="EMBL" id="BMNZ01000002">
    <property type="protein sequence ID" value="GGM90061.1"/>
    <property type="molecule type" value="Genomic_DNA"/>
</dbReference>
<evidence type="ECO:0008006" key="4">
    <source>
        <dbReference type="Google" id="ProtNLM"/>
    </source>
</evidence>
<accession>A0ABQ2HUF0</accession>
<comment type="caution">
    <text evidence="2">The sequence shown here is derived from an EMBL/GenBank/DDBJ whole genome shotgun (WGS) entry which is preliminary data.</text>
</comment>
<dbReference type="RefSeq" id="WP_030201516.1">
    <property type="nucleotide sequence ID" value="NZ_BMNZ01000002.1"/>
</dbReference>
<evidence type="ECO:0000256" key="1">
    <source>
        <dbReference type="SAM" id="Phobius"/>
    </source>
</evidence>
<evidence type="ECO:0000313" key="2">
    <source>
        <dbReference type="EMBL" id="GGM90061.1"/>
    </source>
</evidence>
<feature type="transmembrane region" description="Helical" evidence="1">
    <location>
        <begin position="53"/>
        <end position="73"/>
    </location>
</feature>
<reference evidence="3" key="1">
    <citation type="journal article" date="2019" name="Int. J. Syst. Evol. Microbiol.">
        <title>The Global Catalogue of Microorganisms (GCM) 10K type strain sequencing project: providing services to taxonomists for standard genome sequencing and annotation.</title>
        <authorList>
            <consortium name="The Broad Institute Genomics Platform"/>
            <consortium name="The Broad Institute Genome Sequencing Center for Infectious Disease"/>
            <person name="Wu L."/>
            <person name="Ma J."/>
        </authorList>
    </citation>
    <scope>NUCLEOTIDE SEQUENCE [LARGE SCALE GENOMIC DNA]</scope>
    <source>
        <strain evidence="3">JCM 1365</strain>
    </source>
</reference>
<gene>
    <name evidence="2" type="ORF">GCM10009721_14280</name>
</gene>
<evidence type="ECO:0000313" key="3">
    <source>
        <dbReference type="Proteomes" id="UP000623461"/>
    </source>
</evidence>
<proteinExistence type="predicted"/>